<sequence>MKKQFLEETKHPTFLYWFSLFISASLLTLAYLYEVSFRKLMEQINHYVQQSTYQAARATIKETTHTILDRLPVFIHLSTILIGGLFVLLSFFYIRRVLDNQSVTPHINLGVFLKKMILPLLGIFLIIGVVLFLFQPQIEKSIEHSQFSLIKNNVPDNTFSIKDANRTTRLTVKAPTTIQALAQTNRLSSVQWTQLTVFTFLKIVLILSFLATILVAYFLFTKKER</sequence>
<keyword evidence="3" id="KW-1185">Reference proteome</keyword>
<reference evidence="3" key="1">
    <citation type="journal article" date="2019" name="Int. J. Syst. Evol. Microbiol.">
        <title>The Global Catalogue of Microorganisms (GCM) 10K type strain sequencing project: providing services to taxonomists for standard genome sequencing and annotation.</title>
        <authorList>
            <consortium name="The Broad Institute Genomics Platform"/>
            <consortium name="The Broad Institute Genome Sequencing Center for Infectious Disease"/>
            <person name="Wu L."/>
            <person name="Ma J."/>
        </authorList>
    </citation>
    <scope>NUCLEOTIDE SEQUENCE [LARGE SCALE GENOMIC DNA]</scope>
    <source>
        <strain evidence="3">TISTR 932</strain>
    </source>
</reference>
<comment type="caution">
    <text evidence="2">The sequence shown here is derived from an EMBL/GenBank/DDBJ whole genome shotgun (WGS) entry which is preliminary data.</text>
</comment>
<dbReference type="Proteomes" id="UP001597427">
    <property type="component" value="Unassembled WGS sequence"/>
</dbReference>
<dbReference type="EMBL" id="JBHUMO010000005">
    <property type="protein sequence ID" value="MFD2728045.1"/>
    <property type="molecule type" value="Genomic_DNA"/>
</dbReference>
<feature type="transmembrane region" description="Helical" evidence="1">
    <location>
        <begin position="195"/>
        <end position="220"/>
    </location>
</feature>
<feature type="transmembrane region" description="Helical" evidence="1">
    <location>
        <begin position="116"/>
        <end position="134"/>
    </location>
</feature>
<protein>
    <submittedName>
        <fullName evidence="2">Uncharacterized protein</fullName>
    </submittedName>
</protein>
<evidence type="ECO:0000313" key="2">
    <source>
        <dbReference type="EMBL" id="MFD2728045.1"/>
    </source>
</evidence>
<proteinExistence type="predicted"/>
<accession>A0ABW5THP0</accession>
<gene>
    <name evidence="2" type="ORF">ACFSR0_01155</name>
</gene>
<dbReference type="RefSeq" id="WP_379979067.1">
    <property type="nucleotide sequence ID" value="NZ_JBHUMO010000005.1"/>
</dbReference>
<evidence type="ECO:0000313" key="3">
    <source>
        <dbReference type="Proteomes" id="UP001597427"/>
    </source>
</evidence>
<feature type="transmembrane region" description="Helical" evidence="1">
    <location>
        <begin position="12"/>
        <end position="33"/>
    </location>
</feature>
<name>A0ABW5THP0_9ENTE</name>
<organism evidence="2 3">
    <name type="scientific">Enterococcus camelliae</name>
    <dbReference type="NCBI Taxonomy" id="453959"/>
    <lineage>
        <taxon>Bacteria</taxon>
        <taxon>Bacillati</taxon>
        <taxon>Bacillota</taxon>
        <taxon>Bacilli</taxon>
        <taxon>Lactobacillales</taxon>
        <taxon>Enterococcaceae</taxon>
        <taxon>Enterococcus</taxon>
    </lineage>
</organism>
<keyword evidence="1" id="KW-0472">Membrane</keyword>
<keyword evidence="1" id="KW-1133">Transmembrane helix</keyword>
<evidence type="ECO:0000256" key="1">
    <source>
        <dbReference type="SAM" id="Phobius"/>
    </source>
</evidence>
<keyword evidence="1" id="KW-0812">Transmembrane</keyword>
<feature type="transmembrane region" description="Helical" evidence="1">
    <location>
        <begin position="73"/>
        <end position="95"/>
    </location>
</feature>